<keyword evidence="9" id="KW-0736">Signalosome</keyword>
<evidence type="ECO:0000259" key="15">
    <source>
        <dbReference type="PROSITE" id="PS50249"/>
    </source>
</evidence>
<evidence type="ECO:0000256" key="12">
    <source>
        <dbReference type="ARBA" id="ARBA00023049"/>
    </source>
</evidence>
<protein>
    <recommendedName>
        <fullName evidence="5">COP9 signalosome complex subunit 5</fullName>
    </recommendedName>
</protein>
<dbReference type="PANTHER" id="PTHR10410">
    <property type="entry name" value="EUKARYOTIC TRANSLATION INITIATION FACTOR 3 -RELATED"/>
    <property type="match status" value="1"/>
</dbReference>
<evidence type="ECO:0000256" key="14">
    <source>
        <dbReference type="SAM" id="MobiDB-lite"/>
    </source>
</evidence>
<comment type="subunit">
    <text evidence="4">Component of the COP9 signalosome (CSN) complex.</text>
</comment>
<evidence type="ECO:0000256" key="3">
    <source>
        <dbReference type="ARBA" id="ARBA00006008"/>
    </source>
</evidence>
<dbReference type="SMART" id="SM00232">
    <property type="entry name" value="JAB_MPN"/>
    <property type="match status" value="1"/>
</dbReference>
<dbReference type="Proteomes" id="UP000644660">
    <property type="component" value="Unassembled WGS sequence"/>
</dbReference>
<keyword evidence="17" id="KW-1185">Reference proteome</keyword>
<keyword evidence="12" id="KW-0482">Metalloprotease</keyword>
<evidence type="ECO:0000256" key="2">
    <source>
        <dbReference type="ARBA" id="ARBA00004496"/>
    </source>
</evidence>
<dbReference type="Pfam" id="PF01398">
    <property type="entry name" value="JAB"/>
    <property type="match status" value="1"/>
</dbReference>
<dbReference type="GO" id="GO:0046872">
    <property type="term" value="F:metal ion binding"/>
    <property type="evidence" value="ECO:0007669"/>
    <property type="project" value="UniProtKB-KW"/>
</dbReference>
<dbReference type="InterPro" id="IPR050242">
    <property type="entry name" value="JAMM_MPN+_peptidase_M67A"/>
</dbReference>
<evidence type="ECO:0000256" key="5">
    <source>
        <dbReference type="ARBA" id="ARBA00014880"/>
    </source>
</evidence>
<dbReference type="GO" id="GO:0008180">
    <property type="term" value="C:COP9 signalosome"/>
    <property type="evidence" value="ECO:0007669"/>
    <property type="project" value="UniProtKB-KW"/>
</dbReference>
<evidence type="ECO:0000256" key="7">
    <source>
        <dbReference type="ARBA" id="ARBA00022670"/>
    </source>
</evidence>
<evidence type="ECO:0000313" key="17">
    <source>
        <dbReference type="Proteomes" id="UP000644660"/>
    </source>
</evidence>
<dbReference type="InterPro" id="IPR000555">
    <property type="entry name" value="JAMM/MPN+_dom"/>
</dbReference>
<name>A0A8H2VI20_9SACH</name>
<feature type="region of interest" description="Disordered" evidence="14">
    <location>
        <begin position="307"/>
        <end position="345"/>
    </location>
</feature>
<dbReference type="GO" id="GO:0006508">
    <property type="term" value="P:proteolysis"/>
    <property type="evidence" value="ECO:0007669"/>
    <property type="project" value="UniProtKB-KW"/>
</dbReference>
<keyword evidence="7" id="KW-0645">Protease</keyword>
<dbReference type="EMBL" id="CAEFZW010000007">
    <property type="protein sequence ID" value="CAB4255935.1"/>
    <property type="molecule type" value="Genomic_DNA"/>
</dbReference>
<keyword evidence="16" id="KW-0436">Ligase</keyword>
<dbReference type="AlphaFoldDB" id="A0A8H2VI20"/>
<dbReference type="GO" id="GO:0005737">
    <property type="term" value="C:cytoplasm"/>
    <property type="evidence" value="ECO:0007669"/>
    <property type="project" value="UniProtKB-SubCell"/>
</dbReference>
<dbReference type="Gene3D" id="3.40.140.10">
    <property type="entry name" value="Cytidine Deaminase, domain 2"/>
    <property type="match status" value="1"/>
</dbReference>
<feature type="domain" description="MPN" evidence="15">
    <location>
        <begin position="75"/>
        <end position="213"/>
    </location>
</feature>
<keyword evidence="10" id="KW-0378">Hydrolase</keyword>
<dbReference type="GO" id="GO:0008237">
    <property type="term" value="F:metallopeptidase activity"/>
    <property type="evidence" value="ECO:0007669"/>
    <property type="project" value="UniProtKB-KW"/>
</dbReference>
<evidence type="ECO:0000256" key="13">
    <source>
        <dbReference type="ARBA" id="ARBA00023242"/>
    </source>
</evidence>
<proteinExistence type="inferred from homology"/>
<dbReference type="PROSITE" id="PS50249">
    <property type="entry name" value="MPN"/>
    <property type="match status" value="1"/>
</dbReference>
<dbReference type="InterPro" id="IPR037518">
    <property type="entry name" value="MPN"/>
</dbReference>
<dbReference type="RefSeq" id="XP_041407779.1">
    <property type="nucleotide sequence ID" value="XM_041551845.1"/>
</dbReference>
<keyword evidence="6" id="KW-0963">Cytoplasm</keyword>
<keyword evidence="8" id="KW-0479">Metal-binding</keyword>
<evidence type="ECO:0000256" key="11">
    <source>
        <dbReference type="ARBA" id="ARBA00022833"/>
    </source>
</evidence>
<keyword evidence="11" id="KW-0862">Zinc</keyword>
<dbReference type="GO" id="GO:0016874">
    <property type="term" value="F:ligase activity"/>
    <property type="evidence" value="ECO:0007669"/>
    <property type="project" value="UniProtKB-KW"/>
</dbReference>
<evidence type="ECO:0000256" key="4">
    <source>
        <dbReference type="ARBA" id="ARBA00011098"/>
    </source>
</evidence>
<dbReference type="SUPFAM" id="SSF102712">
    <property type="entry name" value="JAB1/MPN domain"/>
    <property type="match status" value="1"/>
</dbReference>
<comment type="caution">
    <text evidence="16">The sequence shown here is derived from an EMBL/GenBank/DDBJ whole genome shotgun (WGS) entry which is preliminary data.</text>
</comment>
<sequence length="479" mass="54959">MLPAYESVVSLRRKLKDDYEDTPLNGSYTQQHREPSQYVNVDPTQQQIINTCLKDLQSNLNNESVKQNPRYYHDVLISKLCCQQILQHAISGGDNEIMGMLVGITHGSSFIVTQSFPLPILGTETRVNAMSESYEYMVQYMDEMFSEADKMNHVVGWYHSHPGYDCWLSKIDMSTQNLNQSYQDPYLAIVVDPKKSVDQSAIRIGAFRTLDSGFKDNVNDDHENTTTGDLPPDENLTFYELPMRTYASNLDMALRSNKLSHRLVQSDVNYETQLFEDLFDSMNQINNFNELVVEEDPRSLDMRTDFASESMGPSNHDAGESKRTKVKRSISNSMRSTPSIDNDSDIDMIHDIYSEKEADIESVTSSVGTAPESSFTYLRSHYNNGSTNESSPGNFLTLQRRLFGNGRAIDEALSSMQESTDSLRMNANRESKLHSIDDLTFSLQKNNLRSAYNRNKRDLLRYKMQEYKNYRFYRDTFTI</sequence>
<dbReference type="GeneID" id="64858999"/>
<feature type="compositionally biased region" description="Polar residues" evidence="14">
    <location>
        <begin position="329"/>
        <end position="341"/>
    </location>
</feature>
<evidence type="ECO:0000256" key="6">
    <source>
        <dbReference type="ARBA" id="ARBA00022490"/>
    </source>
</evidence>
<organism evidence="16 17">
    <name type="scientific">Maudiozyma barnettii</name>
    <dbReference type="NCBI Taxonomy" id="61262"/>
    <lineage>
        <taxon>Eukaryota</taxon>
        <taxon>Fungi</taxon>
        <taxon>Dikarya</taxon>
        <taxon>Ascomycota</taxon>
        <taxon>Saccharomycotina</taxon>
        <taxon>Saccharomycetes</taxon>
        <taxon>Saccharomycetales</taxon>
        <taxon>Saccharomycetaceae</taxon>
        <taxon>Maudiozyma</taxon>
    </lineage>
</organism>
<evidence type="ECO:0000256" key="10">
    <source>
        <dbReference type="ARBA" id="ARBA00022801"/>
    </source>
</evidence>
<accession>A0A8H2VI20</accession>
<comment type="subcellular location">
    <subcellularLocation>
        <location evidence="2">Cytoplasm</location>
    </subcellularLocation>
    <subcellularLocation>
        <location evidence="1">Nucleus</location>
    </subcellularLocation>
</comment>
<evidence type="ECO:0000256" key="9">
    <source>
        <dbReference type="ARBA" id="ARBA00022790"/>
    </source>
</evidence>
<evidence type="ECO:0000256" key="1">
    <source>
        <dbReference type="ARBA" id="ARBA00004123"/>
    </source>
</evidence>
<reference evidence="16 17" key="1">
    <citation type="submission" date="2020-05" db="EMBL/GenBank/DDBJ databases">
        <authorList>
            <person name="Casaregola S."/>
            <person name="Devillers H."/>
            <person name="Grondin C."/>
        </authorList>
    </citation>
    <scope>NUCLEOTIDE SEQUENCE [LARGE SCALE GENOMIC DNA]</scope>
    <source>
        <strain evidence="16 17">CLIB 1767</strain>
    </source>
</reference>
<keyword evidence="13" id="KW-0539">Nucleus</keyword>
<comment type="similarity">
    <text evidence="3">Belongs to the peptidase M67A family. CSN5 subfamily.</text>
</comment>
<evidence type="ECO:0000313" key="16">
    <source>
        <dbReference type="EMBL" id="CAB4255935.1"/>
    </source>
</evidence>
<evidence type="ECO:0000256" key="8">
    <source>
        <dbReference type="ARBA" id="ARBA00022723"/>
    </source>
</evidence>
<dbReference type="FunFam" id="3.40.140.10:FF:000203">
    <property type="entry name" value="COP9 signalosome complex subunit 5"/>
    <property type="match status" value="1"/>
</dbReference>
<gene>
    <name evidence="16" type="ORF">KABA2_07S07810</name>
</gene>